<comment type="function">
    <text evidence="2">Membrane-anchoring subunit of succinate dehydrogenase (SDH).</text>
</comment>
<keyword evidence="14" id="KW-0408">Iron</keyword>
<dbReference type="AlphaFoldDB" id="A0A6A7Y4Z3"/>
<evidence type="ECO:0000256" key="8">
    <source>
        <dbReference type="ARBA" id="ARBA00022532"/>
    </source>
</evidence>
<protein>
    <recommendedName>
        <fullName evidence="6">Succinate dehydrogenase hydrophobic membrane anchor subunit</fullName>
    </recommendedName>
</protein>
<evidence type="ECO:0000313" key="17">
    <source>
        <dbReference type="EMBL" id="MQT13258.1"/>
    </source>
</evidence>
<keyword evidence="12" id="KW-0249">Electron transport</keyword>
<keyword evidence="11" id="KW-0479">Metal-binding</keyword>
<evidence type="ECO:0000256" key="1">
    <source>
        <dbReference type="ARBA" id="ARBA00001971"/>
    </source>
</evidence>
<evidence type="ECO:0000256" key="16">
    <source>
        <dbReference type="SAM" id="Phobius"/>
    </source>
</evidence>
<dbReference type="Proteomes" id="UP000332515">
    <property type="component" value="Unassembled WGS sequence"/>
</dbReference>
<comment type="caution">
    <text evidence="17">The sequence shown here is derived from an EMBL/GenBank/DDBJ whole genome shotgun (WGS) entry which is preliminary data.</text>
</comment>
<evidence type="ECO:0000256" key="10">
    <source>
        <dbReference type="ARBA" id="ARBA00022692"/>
    </source>
</evidence>
<dbReference type="InterPro" id="IPR014312">
    <property type="entry name" value="Succ_DH_anchor"/>
</dbReference>
<dbReference type="InterPro" id="IPR034804">
    <property type="entry name" value="SQR/QFR_C/D"/>
</dbReference>
<feature type="transmembrane region" description="Helical" evidence="16">
    <location>
        <begin position="96"/>
        <end position="118"/>
    </location>
</feature>
<keyword evidence="7" id="KW-0813">Transport</keyword>
<dbReference type="Pfam" id="PF01127">
    <property type="entry name" value="Sdh_cyt"/>
    <property type="match status" value="1"/>
</dbReference>
<gene>
    <name evidence="17" type="primary">sdhD</name>
    <name evidence="17" type="ORF">F0357_11505</name>
</gene>
<accession>A0A6A7Y4Z3</accession>
<dbReference type="GO" id="GO:0046872">
    <property type="term" value="F:metal ion binding"/>
    <property type="evidence" value="ECO:0007669"/>
    <property type="project" value="UniProtKB-KW"/>
</dbReference>
<keyword evidence="15 16" id="KW-0472">Membrane</keyword>
<comment type="subunit">
    <text evidence="5">Part of an enzyme complex containing four subunits: a flavoprotein, an iron-sulfur protein, plus two membrane-anchoring proteins, SdhC and SdhD.</text>
</comment>
<dbReference type="CDD" id="cd03495">
    <property type="entry name" value="SQR_TypeC_SdhD_like"/>
    <property type="match status" value="1"/>
</dbReference>
<evidence type="ECO:0000256" key="2">
    <source>
        <dbReference type="ARBA" id="ARBA00004050"/>
    </source>
</evidence>
<evidence type="ECO:0000256" key="12">
    <source>
        <dbReference type="ARBA" id="ARBA00022982"/>
    </source>
</evidence>
<keyword evidence="9" id="KW-0349">Heme</keyword>
<evidence type="ECO:0000313" key="18">
    <source>
        <dbReference type="Proteomes" id="UP000332515"/>
    </source>
</evidence>
<keyword evidence="18" id="KW-1185">Reference proteome</keyword>
<keyword evidence="8" id="KW-0816">Tricarboxylic acid cycle</keyword>
<evidence type="ECO:0000256" key="3">
    <source>
        <dbReference type="ARBA" id="ARBA00004141"/>
    </source>
</evidence>
<evidence type="ECO:0000256" key="9">
    <source>
        <dbReference type="ARBA" id="ARBA00022617"/>
    </source>
</evidence>
<dbReference type="NCBIfam" id="TIGR02968">
    <property type="entry name" value="succ_dehyd_anc"/>
    <property type="match status" value="1"/>
</dbReference>
<dbReference type="EMBL" id="VWNA01000001">
    <property type="protein sequence ID" value="MQT13258.1"/>
    <property type="molecule type" value="Genomic_DNA"/>
</dbReference>
<feature type="transmembrane region" description="Helical" evidence="16">
    <location>
        <begin position="57"/>
        <end position="75"/>
    </location>
</feature>
<comment type="subcellular location">
    <subcellularLocation>
        <location evidence="3">Membrane</location>
        <topology evidence="3">Multi-pass membrane protein</topology>
    </subcellularLocation>
</comment>
<reference evidence="17 18" key="1">
    <citation type="submission" date="2019-09" db="EMBL/GenBank/DDBJ databases">
        <title>Segnochrobactrum spirostomi gen. nov., sp. nov., isolated from the ciliate Spirostomum cf. yagiui and description of a novel family, Segnochrobactraceae fam. nov. within the order Rhizobiales of the class Alphaproteobacteria.</title>
        <authorList>
            <person name="Akter S."/>
            <person name="Shazib S.U.A."/>
            <person name="Shin M.K."/>
        </authorList>
    </citation>
    <scope>NUCLEOTIDE SEQUENCE [LARGE SCALE GENOMIC DNA]</scope>
    <source>
        <strain evidence="17 18">Sp-1</strain>
    </source>
</reference>
<evidence type="ECO:0000256" key="11">
    <source>
        <dbReference type="ARBA" id="ARBA00022723"/>
    </source>
</evidence>
<keyword evidence="10 16" id="KW-0812">Transmembrane</keyword>
<evidence type="ECO:0000256" key="7">
    <source>
        <dbReference type="ARBA" id="ARBA00022448"/>
    </source>
</evidence>
<evidence type="ECO:0000256" key="15">
    <source>
        <dbReference type="ARBA" id="ARBA00023136"/>
    </source>
</evidence>
<feature type="transmembrane region" description="Helical" evidence="16">
    <location>
        <begin position="26"/>
        <end position="45"/>
    </location>
</feature>
<organism evidence="17 18">
    <name type="scientific">Segnochrobactrum spirostomi</name>
    <dbReference type="NCBI Taxonomy" id="2608987"/>
    <lineage>
        <taxon>Bacteria</taxon>
        <taxon>Pseudomonadati</taxon>
        <taxon>Pseudomonadota</taxon>
        <taxon>Alphaproteobacteria</taxon>
        <taxon>Hyphomicrobiales</taxon>
        <taxon>Segnochrobactraceae</taxon>
        <taxon>Segnochrobactrum</taxon>
    </lineage>
</organism>
<evidence type="ECO:0000256" key="5">
    <source>
        <dbReference type="ARBA" id="ARBA00011558"/>
    </source>
</evidence>
<dbReference type="RefSeq" id="WP_153486724.1">
    <property type="nucleotide sequence ID" value="NZ_VWNA01000001.1"/>
</dbReference>
<dbReference type="SUPFAM" id="SSF81343">
    <property type="entry name" value="Fumarate reductase respiratory complex transmembrane subunits"/>
    <property type="match status" value="1"/>
</dbReference>
<comment type="pathway">
    <text evidence="4">Carbohydrate metabolism; tricarboxylic acid cycle.</text>
</comment>
<name>A0A6A7Y4Z3_9HYPH</name>
<evidence type="ECO:0000256" key="13">
    <source>
        <dbReference type="ARBA" id="ARBA00022989"/>
    </source>
</evidence>
<sequence>MRTPLGRVRGLGSAKDGTEHFWRQRLTALAGIPLAIFFVIFVITLQGSPLEAVRAAIANPFVAILMVLFLGSGIYHMKIGMQVIIEDYVHSEGPKVLLLMANTFFAALVGLGSIWAVLKISFGG</sequence>
<dbReference type="Gene3D" id="1.20.1300.10">
    <property type="entry name" value="Fumarate reductase/succinate dehydrogenase, transmembrane subunit"/>
    <property type="match status" value="1"/>
</dbReference>
<dbReference type="InterPro" id="IPR000701">
    <property type="entry name" value="SuccDH_FuR_B_TM-su"/>
</dbReference>
<dbReference type="GO" id="GO:0006099">
    <property type="term" value="P:tricarboxylic acid cycle"/>
    <property type="evidence" value="ECO:0007669"/>
    <property type="project" value="UniProtKB-UniPathway"/>
</dbReference>
<dbReference type="UniPathway" id="UPA00223"/>
<proteinExistence type="predicted"/>
<keyword evidence="13 16" id="KW-1133">Transmembrane helix</keyword>
<dbReference type="GO" id="GO:0020037">
    <property type="term" value="F:heme binding"/>
    <property type="evidence" value="ECO:0007669"/>
    <property type="project" value="InterPro"/>
</dbReference>
<evidence type="ECO:0000256" key="14">
    <source>
        <dbReference type="ARBA" id="ARBA00023004"/>
    </source>
</evidence>
<evidence type="ECO:0000256" key="6">
    <source>
        <dbReference type="ARBA" id="ARBA00019425"/>
    </source>
</evidence>
<comment type="cofactor">
    <cofactor evidence="1">
        <name>heme</name>
        <dbReference type="ChEBI" id="CHEBI:30413"/>
    </cofactor>
</comment>
<evidence type="ECO:0000256" key="4">
    <source>
        <dbReference type="ARBA" id="ARBA00005163"/>
    </source>
</evidence>
<dbReference type="GO" id="GO:0016020">
    <property type="term" value="C:membrane"/>
    <property type="evidence" value="ECO:0007669"/>
    <property type="project" value="UniProtKB-SubCell"/>
</dbReference>